<sequence length="61" mass="6104">MLVLAAPLLARPTVPLLAAGVGIITAVLPGTALNLVTGLDHAGVEIDEGPPQPERLTLADA</sequence>
<gene>
    <name evidence="1" type="ORF">GCM10022226_02440</name>
</gene>
<dbReference type="Proteomes" id="UP001500888">
    <property type="component" value="Unassembled WGS sequence"/>
</dbReference>
<reference evidence="2" key="1">
    <citation type="journal article" date="2019" name="Int. J. Syst. Evol. Microbiol.">
        <title>The Global Catalogue of Microorganisms (GCM) 10K type strain sequencing project: providing services to taxonomists for standard genome sequencing and annotation.</title>
        <authorList>
            <consortium name="The Broad Institute Genomics Platform"/>
            <consortium name="The Broad Institute Genome Sequencing Center for Infectious Disease"/>
            <person name="Wu L."/>
            <person name="Ma J."/>
        </authorList>
    </citation>
    <scope>NUCLEOTIDE SEQUENCE [LARGE SCALE GENOMIC DNA]</scope>
    <source>
        <strain evidence="2">JCM 16908</strain>
    </source>
</reference>
<keyword evidence="2" id="KW-1185">Reference proteome</keyword>
<evidence type="ECO:0000313" key="1">
    <source>
        <dbReference type="EMBL" id="GAA3787607.1"/>
    </source>
</evidence>
<name>A0ABP7H7M0_9ACTN</name>
<comment type="caution">
    <text evidence="1">The sequence shown here is derived from an EMBL/GenBank/DDBJ whole genome shotgun (WGS) entry which is preliminary data.</text>
</comment>
<proteinExistence type="predicted"/>
<evidence type="ECO:0000313" key="2">
    <source>
        <dbReference type="Proteomes" id="UP001500888"/>
    </source>
</evidence>
<accession>A0ABP7H7M0</accession>
<dbReference type="EMBL" id="BAAAZR010000001">
    <property type="protein sequence ID" value="GAA3787607.1"/>
    <property type="molecule type" value="Genomic_DNA"/>
</dbReference>
<organism evidence="1 2">
    <name type="scientific">Sphaerisporangium flaviroseum</name>
    <dbReference type="NCBI Taxonomy" id="509199"/>
    <lineage>
        <taxon>Bacteria</taxon>
        <taxon>Bacillati</taxon>
        <taxon>Actinomycetota</taxon>
        <taxon>Actinomycetes</taxon>
        <taxon>Streptosporangiales</taxon>
        <taxon>Streptosporangiaceae</taxon>
        <taxon>Sphaerisporangium</taxon>
    </lineage>
</organism>
<protein>
    <submittedName>
        <fullName evidence="1">Uncharacterized protein</fullName>
    </submittedName>
</protein>